<dbReference type="Proteomes" id="UP000016930">
    <property type="component" value="Unassembled WGS sequence"/>
</dbReference>
<keyword evidence="2" id="KW-1185">Reference proteome</keyword>
<gene>
    <name evidence="1" type="ORF">CERSUDRAFT_98851</name>
</gene>
<reference evidence="1 2" key="1">
    <citation type="journal article" date="2012" name="Proc. Natl. Acad. Sci. U.S.A.">
        <title>Comparative genomics of Ceriporiopsis subvermispora and Phanerochaete chrysosporium provide insight into selective ligninolysis.</title>
        <authorList>
            <person name="Fernandez-Fueyo E."/>
            <person name="Ruiz-Duenas F.J."/>
            <person name="Ferreira P."/>
            <person name="Floudas D."/>
            <person name="Hibbett D.S."/>
            <person name="Canessa P."/>
            <person name="Larrondo L.F."/>
            <person name="James T.Y."/>
            <person name="Seelenfreund D."/>
            <person name="Lobos S."/>
            <person name="Polanco R."/>
            <person name="Tello M."/>
            <person name="Honda Y."/>
            <person name="Watanabe T."/>
            <person name="Watanabe T."/>
            <person name="Ryu J.S."/>
            <person name="Kubicek C.P."/>
            <person name="Schmoll M."/>
            <person name="Gaskell J."/>
            <person name="Hammel K.E."/>
            <person name="St John F.J."/>
            <person name="Vanden Wymelenberg A."/>
            <person name="Sabat G."/>
            <person name="Splinter BonDurant S."/>
            <person name="Syed K."/>
            <person name="Yadav J.S."/>
            <person name="Doddapaneni H."/>
            <person name="Subramanian V."/>
            <person name="Lavin J.L."/>
            <person name="Oguiza J.A."/>
            <person name="Perez G."/>
            <person name="Pisabarro A.G."/>
            <person name="Ramirez L."/>
            <person name="Santoyo F."/>
            <person name="Master E."/>
            <person name="Coutinho P.M."/>
            <person name="Henrissat B."/>
            <person name="Lombard V."/>
            <person name="Magnuson J.K."/>
            <person name="Kuees U."/>
            <person name="Hori C."/>
            <person name="Igarashi K."/>
            <person name="Samejima M."/>
            <person name="Held B.W."/>
            <person name="Barry K.W."/>
            <person name="LaButti K.M."/>
            <person name="Lapidus A."/>
            <person name="Lindquist E.A."/>
            <person name="Lucas S.M."/>
            <person name="Riley R."/>
            <person name="Salamov A.A."/>
            <person name="Hoffmeister D."/>
            <person name="Schwenk D."/>
            <person name="Hadar Y."/>
            <person name="Yarden O."/>
            <person name="de Vries R.P."/>
            <person name="Wiebenga A."/>
            <person name="Stenlid J."/>
            <person name="Eastwood D."/>
            <person name="Grigoriev I.V."/>
            <person name="Berka R.M."/>
            <person name="Blanchette R.A."/>
            <person name="Kersten P."/>
            <person name="Martinez A.T."/>
            <person name="Vicuna R."/>
            <person name="Cullen D."/>
        </authorList>
    </citation>
    <scope>NUCLEOTIDE SEQUENCE [LARGE SCALE GENOMIC DNA]</scope>
    <source>
        <strain evidence="1 2">B</strain>
    </source>
</reference>
<organism evidence="1 2">
    <name type="scientific">Ceriporiopsis subvermispora (strain B)</name>
    <name type="common">White-rot fungus</name>
    <name type="synonym">Gelatoporia subvermispora</name>
    <dbReference type="NCBI Taxonomy" id="914234"/>
    <lineage>
        <taxon>Eukaryota</taxon>
        <taxon>Fungi</taxon>
        <taxon>Dikarya</taxon>
        <taxon>Basidiomycota</taxon>
        <taxon>Agaricomycotina</taxon>
        <taxon>Agaricomycetes</taxon>
        <taxon>Polyporales</taxon>
        <taxon>Gelatoporiaceae</taxon>
        <taxon>Gelatoporia</taxon>
    </lineage>
</organism>
<protein>
    <submittedName>
        <fullName evidence="1">Uncharacterized protein</fullName>
    </submittedName>
</protein>
<proteinExistence type="predicted"/>
<dbReference type="AlphaFoldDB" id="M2R2X7"/>
<evidence type="ECO:0000313" key="1">
    <source>
        <dbReference type="EMBL" id="EMD33256.1"/>
    </source>
</evidence>
<dbReference type="EMBL" id="KB445807">
    <property type="protein sequence ID" value="EMD33256.1"/>
    <property type="molecule type" value="Genomic_DNA"/>
</dbReference>
<dbReference type="HOGENOM" id="CLU_118185_0_0_1"/>
<sequence length="171" mass="19798">MSDEDRFKAYQEFRAERVAGLPDSLKPQKPPHSLALARQTPALPKLERILRAPYSFEPLPPRLHYGYPITVDRLQELALGLGYTPEVPMRSDLKAVAKVMNHIMGEVIEHPADLKLVYCEDKLVGIISLCTNWAPSARWKEIGPKLKEYLGEIEDPKWYLDMDHWYWRSDL</sequence>
<dbReference type="OrthoDB" id="2804377at2759"/>
<name>M2R2X7_CERS8</name>
<accession>M2R2X7</accession>
<evidence type="ECO:0000313" key="2">
    <source>
        <dbReference type="Proteomes" id="UP000016930"/>
    </source>
</evidence>